<reference evidence="1 2" key="1">
    <citation type="submission" date="2024-06" db="EMBL/GenBank/DDBJ databases">
        <title>The Natural Products Discovery Center: Release of the First 8490 Sequenced Strains for Exploring Actinobacteria Biosynthetic Diversity.</title>
        <authorList>
            <person name="Kalkreuter E."/>
            <person name="Kautsar S.A."/>
            <person name="Yang D."/>
            <person name="Bader C.D."/>
            <person name="Teijaro C.N."/>
            <person name="Fluegel L."/>
            <person name="Davis C.M."/>
            <person name="Simpson J.R."/>
            <person name="Lauterbach L."/>
            <person name="Steele A.D."/>
            <person name="Gui C."/>
            <person name="Meng S."/>
            <person name="Li G."/>
            <person name="Viehrig K."/>
            <person name="Ye F."/>
            <person name="Su P."/>
            <person name="Kiefer A.F."/>
            <person name="Nichols A."/>
            <person name="Cepeda A.J."/>
            <person name="Yan W."/>
            <person name="Fan B."/>
            <person name="Jiang Y."/>
            <person name="Adhikari A."/>
            <person name="Zheng C.-J."/>
            <person name="Schuster L."/>
            <person name="Cowan T.M."/>
            <person name="Smanski M.J."/>
            <person name="Chevrette M.G."/>
            <person name="De Carvalho L.P.S."/>
            <person name="Shen B."/>
        </authorList>
    </citation>
    <scope>NUCLEOTIDE SEQUENCE [LARGE SCALE GENOMIC DNA]</scope>
    <source>
        <strain evidence="1 2">NPDC000837</strain>
    </source>
</reference>
<accession>A0ABV1UZT3</accession>
<dbReference type="EMBL" id="JBEPBX010000019">
    <property type="protein sequence ID" value="MER6615787.1"/>
    <property type="molecule type" value="Genomic_DNA"/>
</dbReference>
<organism evidence="1 2">
    <name type="scientific">Streptomyces xantholiticus</name>
    <dbReference type="NCBI Taxonomy" id="68285"/>
    <lineage>
        <taxon>Bacteria</taxon>
        <taxon>Bacillati</taxon>
        <taxon>Actinomycetota</taxon>
        <taxon>Actinomycetes</taxon>
        <taxon>Kitasatosporales</taxon>
        <taxon>Streptomycetaceae</taxon>
        <taxon>Streptomyces</taxon>
    </lineage>
</organism>
<sequence>MERRTAWGYSIYEMGVYGAPAPLTAHHVGQGAGRALRVTVPHPGRQAQ</sequence>
<proteinExistence type="predicted"/>
<dbReference type="RefSeq" id="WP_351977289.1">
    <property type="nucleotide sequence ID" value="NZ_JBEPBX010000019.1"/>
</dbReference>
<dbReference type="Proteomes" id="UP001445472">
    <property type="component" value="Unassembled WGS sequence"/>
</dbReference>
<protein>
    <submittedName>
        <fullName evidence="1">Uncharacterized protein</fullName>
    </submittedName>
</protein>
<gene>
    <name evidence="1" type="ORF">ABT276_20985</name>
</gene>
<evidence type="ECO:0000313" key="2">
    <source>
        <dbReference type="Proteomes" id="UP001445472"/>
    </source>
</evidence>
<evidence type="ECO:0000313" key="1">
    <source>
        <dbReference type="EMBL" id="MER6615787.1"/>
    </source>
</evidence>
<comment type="caution">
    <text evidence="1">The sequence shown here is derived from an EMBL/GenBank/DDBJ whole genome shotgun (WGS) entry which is preliminary data.</text>
</comment>
<name>A0ABV1UZT3_9ACTN</name>
<keyword evidence="2" id="KW-1185">Reference proteome</keyword>